<dbReference type="STRING" id="1298598.JCM21714_2244"/>
<dbReference type="Proteomes" id="UP000019102">
    <property type="component" value="Unassembled WGS sequence"/>
</dbReference>
<sequence length="110" mass="12270">MKEGKVVQLGKPQEFLTNPANDFVRNFVGSSHHIGDDFLLKHAVHQLSDTPPEDAYTVNVATSLQEVLDALSNRDEVYVTSQNNVIGKVDRKIMVDYFATSLKKGSEKHV</sequence>
<evidence type="ECO:0008006" key="3">
    <source>
        <dbReference type="Google" id="ProtNLM"/>
    </source>
</evidence>
<evidence type="ECO:0000313" key="1">
    <source>
        <dbReference type="EMBL" id="GAE93191.1"/>
    </source>
</evidence>
<accession>W4VJ59</accession>
<keyword evidence="2" id="KW-1185">Reference proteome</keyword>
<dbReference type="AlphaFoldDB" id="W4VJ59"/>
<gene>
    <name evidence="1" type="ORF">JCM21714_2244</name>
</gene>
<reference evidence="1 2" key="1">
    <citation type="journal article" date="2014" name="Genome Announc.">
        <title>Draft Genome Sequence of the Boron-Tolerant and Moderately Halotolerant Bacterium Gracilibacillus boraciitolerans JCM 21714T.</title>
        <authorList>
            <person name="Ahmed I."/>
            <person name="Oshima K."/>
            <person name="Suda W."/>
            <person name="Kitamura K."/>
            <person name="Iida T."/>
            <person name="Ohmori Y."/>
            <person name="Fujiwara T."/>
            <person name="Hattori M."/>
            <person name="Ohkuma M."/>
        </authorList>
    </citation>
    <scope>NUCLEOTIDE SEQUENCE [LARGE SCALE GENOMIC DNA]</scope>
    <source>
        <strain evidence="1 2">JCM 21714</strain>
    </source>
</reference>
<name>W4VJ59_9BACI</name>
<proteinExistence type="predicted"/>
<dbReference type="EMBL" id="BAVS01000010">
    <property type="protein sequence ID" value="GAE93191.1"/>
    <property type="molecule type" value="Genomic_DNA"/>
</dbReference>
<comment type="caution">
    <text evidence="1">The sequence shown here is derived from an EMBL/GenBank/DDBJ whole genome shotgun (WGS) entry which is preliminary data.</text>
</comment>
<protein>
    <recommendedName>
        <fullName evidence="3">L-proline glycine betaine ABC transport system permease protein ProV</fullName>
    </recommendedName>
</protein>
<evidence type="ECO:0000313" key="2">
    <source>
        <dbReference type="Proteomes" id="UP000019102"/>
    </source>
</evidence>
<organism evidence="1 2">
    <name type="scientific">Gracilibacillus boraciitolerans JCM 21714</name>
    <dbReference type="NCBI Taxonomy" id="1298598"/>
    <lineage>
        <taxon>Bacteria</taxon>
        <taxon>Bacillati</taxon>
        <taxon>Bacillota</taxon>
        <taxon>Bacilli</taxon>
        <taxon>Bacillales</taxon>
        <taxon>Bacillaceae</taxon>
        <taxon>Gracilibacillus</taxon>
    </lineage>
</organism>